<dbReference type="EMBL" id="MK072329">
    <property type="protein sequence ID" value="AYV81964.1"/>
    <property type="molecule type" value="Genomic_DNA"/>
</dbReference>
<protein>
    <submittedName>
        <fullName evidence="1">Uncharacterized protein</fullName>
    </submittedName>
</protein>
<organism evidence="1">
    <name type="scientific">Harvfovirus sp</name>
    <dbReference type="NCBI Taxonomy" id="2487768"/>
    <lineage>
        <taxon>Viruses</taxon>
        <taxon>Varidnaviria</taxon>
        <taxon>Bamfordvirae</taxon>
        <taxon>Nucleocytoviricota</taxon>
        <taxon>Megaviricetes</taxon>
        <taxon>Imitervirales</taxon>
        <taxon>Mimiviridae</taxon>
        <taxon>Klosneuvirinae</taxon>
    </lineage>
</organism>
<feature type="non-terminal residue" evidence="1">
    <location>
        <position position="41"/>
    </location>
</feature>
<evidence type="ECO:0000313" key="1">
    <source>
        <dbReference type="EMBL" id="AYV81964.1"/>
    </source>
</evidence>
<accession>A0A3G5A646</accession>
<reference evidence="1" key="1">
    <citation type="submission" date="2018-10" db="EMBL/GenBank/DDBJ databases">
        <title>Hidden diversity of soil giant viruses.</title>
        <authorList>
            <person name="Schulz F."/>
            <person name="Alteio L."/>
            <person name="Goudeau D."/>
            <person name="Ryan E.M."/>
            <person name="Malmstrom R.R."/>
            <person name="Blanchard J."/>
            <person name="Woyke T."/>
        </authorList>
    </citation>
    <scope>NUCLEOTIDE SEQUENCE</scope>
    <source>
        <strain evidence="1">HAV1</strain>
    </source>
</reference>
<gene>
    <name evidence="1" type="ORF">Harvfovirus87_5</name>
</gene>
<name>A0A3G5A646_9VIRU</name>
<sequence length="41" mass="4954">MRYKRSVQVEQPCLGIEIYICCLCERMNKNDFTEGRVHNFE</sequence>
<proteinExistence type="predicted"/>